<organism evidence="10 11">
    <name type="scientific">Armillaria ostoyae</name>
    <name type="common">Armillaria root rot fungus</name>
    <dbReference type="NCBI Taxonomy" id="47428"/>
    <lineage>
        <taxon>Eukaryota</taxon>
        <taxon>Fungi</taxon>
        <taxon>Dikarya</taxon>
        <taxon>Basidiomycota</taxon>
        <taxon>Agaricomycotina</taxon>
        <taxon>Agaricomycetes</taxon>
        <taxon>Agaricomycetidae</taxon>
        <taxon>Agaricales</taxon>
        <taxon>Marasmiineae</taxon>
        <taxon>Physalacriaceae</taxon>
        <taxon>Armillaria</taxon>
    </lineage>
</organism>
<feature type="region of interest" description="Disordered" evidence="8">
    <location>
        <begin position="290"/>
        <end position="317"/>
    </location>
</feature>
<dbReference type="Gene3D" id="3.30.420.10">
    <property type="entry name" value="Ribonuclease H-like superfamily/Ribonuclease H"/>
    <property type="match status" value="1"/>
</dbReference>
<dbReference type="PANTHER" id="PTHR10642:SF26">
    <property type="entry name" value="RIBONUCLEASE H1"/>
    <property type="match status" value="1"/>
</dbReference>
<keyword evidence="11" id="KW-1185">Reference proteome</keyword>
<evidence type="ECO:0000259" key="9">
    <source>
        <dbReference type="PROSITE" id="PS50879"/>
    </source>
</evidence>
<protein>
    <recommendedName>
        <fullName evidence="3">ribonuclease H</fullName>
        <ecNumber evidence="3">3.1.26.4</ecNumber>
    </recommendedName>
</protein>
<evidence type="ECO:0000256" key="4">
    <source>
        <dbReference type="ARBA" id="ARBA00022722"/>
    </source>
</evidence>
<dbReference type="OrthoDB" id="407198at2759"/>
<evidence type="ECO:0000256" key="8">
    <source>
        <dbReference type="SAM" id="MobiDB-lite"/>
    </source>
</evidence>
<dbReference type="EMBL" id="FUEG01000001">
    <property type="protein sequence ID" value="SJK97126.1"/>
    <property type="molecule type" value="Genomic_DNA"/>
</dbReference>
<accession>A0A284QKX5</accession>
<gene>
    <name evidence="10" type="ORF">ARMOST_00377</name>
</gene>
<keyword evidence="6" id="KW-0255">Endonuclease</keyword>
<comment type="catalytic activity">
    <reaction evidence="1">
        <text>Endonucleolytic cleavage to 5'-phosphomonoester.</text>
        <dbReference type="EC" id="3.1.26.4"/>
    </reaction>
</comment>
<evidence type="ECO:0000256" key="2">
    <source>
        <dbReference type="ARBA" id="ARBA00005300"/>
    </source>
</evidence>
<dbReference type="SUPFAM" id="SSF53098">
    <property type="entry name" value="Ribonuclease H-like"/>
    <property type="match status" value="1"/>
</dbReference>
<dbReference type="AlphaFoldDB" id="A0A284QKX5"/>
<dbReference type="GO" id="GO:0043137">
    <property type="term" value="P:DNA replication, removal of RNA primer"/>
    <property type="evidence" value="ECO:0007669"/>
    <property type="project" value="TreeGrafter"/>
</dbReference>
<dbReference type="GO" id="GO:0003676">
    <property type="term" value="F:nucleic acid binding"/>
    <property type="evidence" value="ECO:0007669"/>
    <property type="project" value="InterPro"/>
</dbReference>
<evidence type="ECO:0000256" key="7">
    <source>
        <dbReference type="ARBA" id="ARBA00022801"/>
    </source>
</evidence>
<feature type="compositionally biased region" description="Basic and acidic residues" evidence="8">
    <location>
        <begin position="290"/>
        <end position="306"/>
    </location>
</feature>
<sequence>MALPMPLPVNDHRIVDRKFILDPNVGPRRAHELTTQCSLCRRYFAACFWAGSYYGPIMGPPCHNYRLVFTDGACSNNGYANATSGMGVVMGPVESEYRWSIPINDSVDPGSPRTSQRAELLAAIHGLSLIHKEEMDMTPRFGKHPDYSSHTHRNFAFHPYPLDSTFVIVTDSQYVAEGMTAWLPRWKEVSLAGDISSCDDNAEFLAGLAYLYVMGVIKTFRNPKGVIPTPQSDHSPGPSQDNVAALLSEPTASSNHAKKLISDILECCSELKLFRLWRETIIGVYCQPSRRPDNDQCSGRGEEEKYSAGSHIRPIDDGQYSSRRAAQRKLAWATSSADVVERFAEISIVNELNQNSIHKPENTFTISPEFHGPFDELQFSLHPVGPDTYEIHTYPSDLNAKYGLPDRVTLKDATCGKIPLPSRRYFQLHDACAKIAHLSGAGEVVEQLFQDLGDVQVLAEDGGSHYLLSLALLSRSGAGQRLGGTADSF</sequence>
<dbReference type="PANTHER" id="PTHR10642">
    <property type="entry name" value="RIBONUCLEASE H1"/>
    <property type="match status" value="1"/>
</dbReference>
<keyword evidence="7" id="KW-0378">Hydrolase</keyword>
<dbReference type="GO" id="GO:0004523">
    <property type="term" value="F:RNA-DNA hybrid ribonuclease activity"/>
    <property type="evidence" value="ECO:0007669"/>
    <property type="project" value="UniProtKB-EC"/>
</dbReference>
<comment type="similarity">
    <text evidence="2">Belongs to the RNase H family.</text>
</comment>
<keyword evidence="4" id="KW-0540">Nuclease</keyword>
<name>A0A284QKX5_ARMOS</name>
<keyword evidence="5" id="KW-0479">Metal-binding</keyword>
<dbReference type="GO" id="GO:0046872">
    <property type="term" value="F:metal ion binding"/>
    <property type="evidence" value="ECO:0007669"/>
    <property type="project" value="UniProtKB-KW"/>
</dbReference>
<evidence type="ECO:0000256" key="3">
    <source>
        <dbReference type="ARBA" id="ARBA00012180"/>
    </source>
</evidence>
<evidence type="ECO:0000313" key="11">
    <source>
        <dbReference type="Proteomes" id="UP000219338"/>
    </source>
</evidence>
<reference evidence="11" key="1">
    <citation type="journal article" date="2017" name="Nat. Ecol. Evol.">
        <title>Genome expansion and lineage-specific genetic innovations in the forest pathogenic fungi Armillaria.</title>
        <authorList>
            <person name="Sipos G."/>
            <person name="Prasanna A.N."/>
            <person name="Walter M.C."/>
            <person name="O'Connor E."/>
            <person name="Balint B."/>
            <person name="Krizsan K."/>
            <person name="Kiss B."/>
            <person name="Hess J."/>
            <person name="Varga T."/>
            <person name="Slot J."/>
            <person name="Riley R."/>
            <person name="Boka B."/>
            <person name="Rigling D."/>
            <person name="Barry K."/>
            <person name="Lee J."/>
            <person name="Mihaltcheva S."/>
            <person name="LaButti K."/>
            <person name="Lipzen A."/>
            <person name="Waldron R."/>
            <person name="Moloney N.M."/>
            <person name="Sperisen C."/>
            <person name="Kredics L."/>
            <person name="Vagvoelgyi C."/>
            <person name="Patrignani A."/>
            <person name="Fitzpatrick D."/>
            <person name="Nagy I."/>
            <person name="Doyle S."/>
            <person name="Anderson J.B."/>
            <person name="Grigoriev I.V."/>
            <person name="Gueldener U."/>
            <person name="Muensterkoetter M."/>
            <person name="Nagy L.G."/>
        </authorList>
    </citation>
    <scope>NUCLEOTIDE SEQUENCE [LARGE SCALE GENOMIC DNA]</scope>
    <source>
        <strain evidence="11">C18/9</strain>
    </source>
</reference>
<dbReference type="PROSITE" id="PS50879">
    <property type="entry name" value="RNASE_H_1"/>
    <property type="match status" value="1"/>
</dbReference>
<proteinExistence type="inferred from homology"/>
<evidence type="ECO:0000313" key="10">
    <source>
        <dbReference type="EMBL" id="SJK97126.1"/>
    </source>
</evidence>
<evidence type="ECO:0000256" key="1">
    <source>
        <dbReference type="ARBA" id="ARBA00000077"/>
    </source>
</evidence>
<dbReference type="EC" id="3.1.26.4" evidence="3"/>
<dbReference type="STRING" id="47428.A0A284QKX5"/>
<dbReference type="InterPro" id="IPR012337">
    <property type="entry name" value="RNaseH-like_sf"/>
</dbReference>
<dbReference type="InterPro" id="IPR036397">
    <property type="entry name" value="RNaseH_sf"/>
</dbReference>
<feature type="domain" description="RNase H type-1" evidence="9">
    <location>
        <begin position="62"/>
        <end position="252"/>
    </location>
</feature>
<evidence type="ECO:0000256" key="5">
    <source>
        <dbReference type="ARBA" id="ARBA00022723"/>
    </source>
</evidence>
<dbReference type="Proteomes" id="UP000219338">
    <property type="component" value="Unassembled WGS sequence"/>
</dbReference>
<evidence type="ECO:0000256" key="6">
    <source>
        <dbReference type="ARBA" id="ARBA00022759"/>
    </source>
</evidence>
<dbReference type="InterPro" id="IPR050092">
    <property type="entry name" value="RNase_H"/>
</dbReference>
<dbReference type="InterPro" id="IPR002156">
    <property type="entry name" value="RNaseH_domain"/>
</dbReference>